<dbReference type="Proteomes" id="UP001210211">
    <property type="component" value="Unassembled WGS sequence"/>
</dbReference>
<feature type="domain" description="Ubiquitin-like" evidence="2">
    <location>
        <begin position="15"/>
        <end position="92"/>
    </location>
</feature>
<dbReference type="GO" id="GO:0005634">
    <property type="term" value="C:nucleus"/>
    <property type="evidence" value="ECO:0007669"/>
    <property type="project" value="UniProtKB-SubCell"/>
</dbReference>
<proteinExistence type="inferred from homology"/>
<keyword evidence="1" id="KW-0539">Nucleus</keyword>
<dbReference type="PANTHER" id="PTHR10562">
    <property type="entry name" value="SMALL UBIQUITIN-RELATED MODIFIER"/>
    <property type="match status" value="1"/>
</dbReference>
<dbReference type="InterPro" id="IPR000626">
    <property type="entry name" value="Ubiquitin-like_dom"/>
</dbReference>
<evidence type="ECO:0000313" key="4">
    <source>
        <dbReference type="Proteomes" id="UP001210211"/>
    </source>
</evidence>
<accession>A0AAD6EQE3</accession>
<keyword evidence="4" id="KW-1185">Reference proteome</keyword>
<dbReference type="CDD" id="cd16116">
    <property type="entry name" value="Ubl_Smt3_like"/>
    <property type="match status" value="1"/>
</dbReference>
<dbReference type="SUPFAM" id="SSF54236">
    <property type="entry name" value="Ubiquitin-like"/>
    <property type="match status" value="1"/>
</dbReference>
<organism evidence="3 4">
    <name type="scientific">Rhynchospora tenuis</name>
    <dbReference type="NCBI Taxonomy" id="198213"/>
    <lineage>
        <taxon>Eukaryota</taxon>
        <taxon>Viridiplantae</taxon>
        <taxon>Streptophyta</taxon>
        <taxon>Embryophyta</taxon>
        <taxon>Tracheophyta</taxon>
        <taxon>Spermatophyta</taxon>
        <taxon>Magnoliopsida</taxon>
        <taxon>Liliopsida</taxon>
        <taxon>Poales</taxon>
        <taxon>Cyperaceae</taxon>
        <taxon>Cyperoideae</taxon>
        <taxon>Rhynchosporeae</taxon>
        <taxon>Rhynchospora</taxon>
    </lineage>
</organism>
<comment type="subcellular location">
    <subcellularLocation>
        <location evidence="1">Nucleus</location>
    </subcellularLocation>
</comment>
<dbReference type="PROSITE" id="PS50053">
    <property type="entry name" value="UBIQUITIN_2"/>
    <property type="match status" value="1"/>
</dbReference>
<dbReference type="InterPro" id="IPR029071">
    <property type="entry name" value="Ubiquitin-like_domsf"/>
</dbReference>
<evidence type="ECO:0000259" key="2">
    <source>
        <dbReference type="PROSITE" id="PS50053"/>
    </source>
</evidence>
<reference evidence="3 4" key="1">
    <citation type="journal article" date="2022" name="Cell">
        <title>Repeat-based holocentromeres influence genome architecture and karyotype evolution.</title>
        <authorList>
            <person name="Hofstatter P.G."/>
            <person name="Thangavel G."/>
            <person name="Lux T."/>
            <person name="Neumann P."/>
            <person name="Vondrak T."/>
            <person name="Novak P."/>
            <person name="Zhang M."/>
            <person name="Costa L."/>
            <person name="Castellani M."/>
            <person name="Scott A."/>
            <person name="Toegelov H."/>
            <person name="Fuchs J."/>
            <person name="Mata-Sucre Y."/>
            <person name="Dias Y."/>
            <person name="Vanzela A.L.L."/>
            <person name="Huettel B."/>
            <person name="Almeida C.C.S."/>
            <person name="Simkova H."/>
            <person name="Souza G."/>
            <person name="Pedrosa-Harand A."/>
            <person name="Macas J."/>
            <person name="Mayer K.F.X."/>
            <person name="Houben A."/>
            <person name="Marques A."/>
        </authorList>
    </citation>
    <scope>NUCLEOTIDE SEQUENCE [LARGE SCALE GENOMIC DNA]</scope>
    <source>
        <strain evidence="3">RhyTen1mFocal</strain>
    </source>
</reference>
<dbReference type="EMBL" id="JAMRDG010000001">
    <property type="protein sequence ID" value="KAJ3697317.1"/>
    <property type="molecule type" value="Genomic_DNA"/>
</dbReference>
<protein>
    <recommendedName>
        <fullName evidence="1">Small ubiquitin-related modifier</fullName>
        <shortName evidence="1">SUMO</shortName>
    </recommendedName>
</protein>
<dbReference type="Gene3D" id="3.10.20.90">
    <property type="entry name" value="Phosphatidylinositol 3-kinase Catalytic Subunit, Chain A, domain 1"/>
    <property type="match status" value="1"/>
</dbReference>
<gene>
    <name evidence="3" type="ORF">LUZ61_001022</name>
</gene>
<dbReference type="AlphaFoldDB" id="A0AAD6EQE3"/>
<dbReference type="Pfam" id="PF11976">
    <property type="entry name" value="Rad60-SLD"/>
    <property type="match status" value="1"/>
</dbReference>
<keyword evidence="1" id="KW-0833">Ubl conjugation pathway</keyword>
<name>A0AAD6EQE3_9POAL</name>
<evidence type="ECO:0000256" key="1">
    <source>
        <dbReference type="RuleBase" id="RU361190"/>
    </source>
</evidence>
<dbReference type="InterPro" id="IPR022617">
    <property type="entry name" value="Rad60/SUMO-like_dom"/>
</dbReference>
<comment type="similarity">
    <text evidence="1">Belongs to the ubiquitin family. SUMO subfamily.</text>
</comment>
<comment type="caution">
    <text evidence="3">The sequence shown here is derived from an EMBL/GenBank/DDBJ whole genome shotgun (WGS) entry which is preliminary data.</text>
</comment>
<dbReference type="SMART" id="SM00213">
    <property type="entry name" value="UBQ"/>
    <property type="match status" value="1"/>
</dbReference>
<evidence type="ECO:0000313" key="3">
    <source>
        <dbReference type="EMBL" id="KAJ3697317.1"/>
    </source>
</evidence>
<sequence>MVGRKDKGKKHDHRTHINLKVTSQFGKEMSFRIKHNTQLRKLMEAYCDDKSMDFQSIVFLFEGRRLRGSETPDELEMDDGDEIDAMLHQHGGCFALPCRCTIELVSSFNLDFSIAKEHIANA</sequence>